<dbReference type="GeneID" id="98568947"/>
<dbReference type="EMBL" id="NGJU01000017">
    <property type="protein sequence ID" value="RST94018.1"/>
    <property type="molecule type" value="Genomic_DNA"/>
</dbReference>
<dbReference type="OrthoDB" id="2189535at2"/>
<dbReference type="RefSeq" id="WP_126781191.1">
    <property type="nucleotide sequence ID" value="NZ_CAUQJP010000041.1"/>
</dbReference>
<gene>
    <name evidence="1" type="ORF">CBF35_11225</name>
</gene>
<accession>A0A429ZJY8</accession>
<dbReference type="Proteomes" id="UP000287239">
    <property type="component" value="Unassembled WGS sequence"/>
</dbReference>
<evidence type="ECO:0000313" key="1">
    <source>
        <dbReference type="EMBL" id="RST94018.1"/>
    </source>
</evidence>
<sequence length="64" mass="7578">MDFSAYNFVTEINYEFILLSPQVHRYEAELRELLLKVKCTSKIIGITADEFMTMNIEKIMSRLE</sequence>
<protein>
    <submittedName>
        <fullName evidence="1">Uncharacterized protein</fullName>
    </submittedName>
</protein>
<reference evidence="1 2" key="1">
    <citation type="submission" date="2017-05" db="EMBL/GenBank/DDBJ databases">
        <title>Vagococcus spp. assemblies.</title>
        <authorList>
            <person name="Gulvik C.A."/>
        </authorList>
    </citation>
    <scope>NUCLEOTIDE SEQUENCE [LARGE SCALE GENOMIC DNA]</scope>
    <source>
        <strain evidence="1 2">NCFB 2777</strain>
    </source>
</reference>
<dbReference type="Gene3D" id="3.40.50.2300">
    <property type="match status" value="1"/>
</dbReference>
<keyword evidence="2" id="KW-1185">Reference proteome</keyword>
<name>A0A429ZJY8_9ENTE</name>
<dbReference type="AlphaFoldDB" id="A0A429ZJY8"/>
<proteinExistence type="predicted"/>
<evidence type="ECO:0000313" key="2">
    <source>
        <dbReference type="Proteomes" id="UP000287239"/>
    </source>
</evidence>
<organism evidence="1 2">
    <name type="scientific">Vagococcus salmoninarum</name>
    <dbReference type="NCBI Taxonomy" id="2739"/>
    <lineage>
        <taxon>Bacteria</taxon>
        <taxon>Bacillati</taxon>
        <taxon>Bacillota</taxon>
        <taxon>Bacilli</taxon>
        <taxon>Lactobacillales</taxon>
        <taxon>Enterococcaceae</taxon>
        <taxon>Vagococcus</taxon>
    </lineage>
</organism>
<comment type="caution">
    <text evidence="1">The sequence shown here is derived from an EMBL/GenBank/DDBJ whole genome shotgun (WGS) entry which is preliminary data.</text>
</comment>